<evidence type="ECO:0000256" key="1">
    <source>
        <dbReference type="ARBA" id="ARBA00022793"/>
    </source>
</evidence>
<evidence type="ECO:0000256" key="3">
    <source>
        <dbReference type="ARBA" id="ARBA00023239"/>
    </source>
</evidence>
<dbReference type="PANTHER" id="PTHR10067">
    <property type="entry name" value="PHOSPHATIDYLSERINE DECARBOXYLASE"/>
    <property type="match status" value="1"/>
</dbReference>
<dbReference type="OrthoDB" id="9802030at2"/>
<gene>
    <name evidence="5" type="ORF">SAMN04487860_101251</name>
</gene>
<organism evidence="5 6">
    <name type="scientific">Ruminococcus flavefaciens</name>
    <dbReference type="NCBI Taxonomy" id="1265"/>
    <lineage>
        <taxon>Bacteria</taxon>
        <taxon>Bacillati</taxon>
        <taxon>Bacillota</taxon>
        <taxon>Clostridia</taxon>
        <taxon>Eubacteriales</taxon>
        <taxon>Oscillospiraceae</taxon>
        <taxon>Ruminococcus</taxon>
    </lineage>
</organism>
<name>A0A1M7GET4_RUMFL</name>
<dbReference type="InterPro" id="IPR003817">
    <property type="entry name" value="PS_Dcarbxylase"/>
</dbReference>
<keyword evidence="4" id="KW-0670">Pyruvate</keyword>
<accession>A0A1M7GET4</accession>
<reference evidence="5 6" key="1">
    <citation type="submission" date="2016-11" db="EMBL/GenBank/DDBJ databases">
        <authorList>
            <person name="Jaros S."/>
            <person name="Januszkiewicz K."/>
            <person name="Wedrychowicz H."/>
        </authorList>
    </citation>
    <scope>NUCLEOTIDE SEQUENCE [LARGE SCALE GENOMIC DNA]</scope>
    <source>
        <strain evidence="5 6">Y1</strain>
    </source>
</reference>
<dbReference type="Pfam" id="PF02666">
    <property type="entry name" value="PS_Dcarbxylase"/>
    <property type="match status" value="1"/>
</dbReference>
<evidence type="ECO:0000313" key="5">
    <source>
        <dbReference type="EMBL" id="SHM14628.1"/>
    </source>
</evidence>
<dbReference type="GO" id="GO:0004609">
    <property type="term" value="F:phosphatidylserine decarboxylase activity"/>
    <property type="evidence" value="ECO:0007669"/>
    <property type="project" value="InterPro"/>
</dbReference>
<evidence type="ECO:0000256" key="2">
    <source>
        <dbReference type="ARBA" id="ARBA00023145"/>
    </source>
</evidence>
<keyword evidence="3" id="KW-0456">Lyase</keyword>
<proteinExistence type="predicted"/>
<dbReference type="PANTHER" id="PTHR10067:SF17">
    <property type="entry name" value="PHOSPHATIDYLSERINE DECARBOXYLASE PROENZYME 2"/>
    <property type="match status" value="1"/>
</dbReference>
<dbReference type="AlphaFoldDB" id="A0A1M7GET4"/>
<protein>
    <submittedName>
        <fullName evidence="5">Phosphatidylserine decarboxylase</fullName>
    </submittedName>
</protein>
<dbReference type="GO" id="GO:0008654">
    <property type="term" value="P:phospholipid biosynthetic process"/>
    <property type="evidence" value="ECO:0007669"/>
    <property type="project" value="InterPro"/>
</dbReference>
<evidence type="ECO:0000313" key="6">
    <source>
        <dbReference type="Proteomes" id="UP000184394"/>
    </source>
</evidence>
<dbReference type="RefSeq" id="WP_072947930.1">
    <property type="nucleotide sequence ID" value="NZ_FRCT01000001.1"/>
</dbReference>
<keyword evidence="2" id="KW-0865">Zymogen</keyword>
<evidence type="ECO:0000256" key="4">
    <source>
        <dbReference type="ARBA" id="ARBA00023317"/>
    </source>
</evidence>
<keyword evidence="1" id="KW-0210">Decarboxylase</keyword>
<dbReference type="EMBL" id="FRCT01000001">
    <property type="protein sequence ID" value="SHM14628.1"/>
    <property type="molecule type" value="Genomic_DNA"/>
</dbReference>
<sequence length="287" mass="32785">MIKTRKGDIIVTNENQNKLLKKLYGNTLGRVLLKTLTAPCISRTAGKFMDSRASKLLIKPFIKRSGIDTSQYIMCDFRSYNDFFTRRVKQGKRPIDFEADHLISPCDSKLTAHKISKNSIFRIKGSRYRVSDLLCNDFLAKRFCGGYCLIFRLEVDDYHRYCYIDNGTKTHNTFIAGELHTVNPIALERYNIYKRNSREYTVLHTENFGDVVQIEVGAMMVGRIVNNHGEASFRRGEEKGRFEFGGSTIVMLFGKDSISIDEDILRNSAEGIETMVKMGEKIGRAGK</sequence>
<dbReference type="Proteomes" id="UP000184394">
    <property type="component" value="Unassembled WGS sequence"/>
</dbReference>